<accession>K6X4D1</accession>
<evidence type="ECO:0000256" key="1">
    <source>
        <dbReference type="ARBA" id="ARBA00022448"/>
    </source>
</evidence>
<keyword evidence="1" id="KW-0813">Transport</keyword>
<dbReference type="Gene3D" id="1.10.760.10">
    <property type="entry name" value="Cytochrome c-like domain"/>
    <property type="match status" value="1"/>
</dbReference>
<evidence type="ECO:0000256" key="6">
    <source>
        <dbReference type="PROSITE-ProRule" id="PRU00433"/>
    </source>
</evidence>
<keyword evidence="4" id="KW-0249">Electron transport</keyword>
<dbReference type="Proteomes" id="UP000006334">
    <property type="component" value="Unassembled WGS sequence"/>
</dbReference>
<evidence type="ECO:0000256" key="3">
    <source>
        <dbReference type="ARBA" id="ARBA00022723"/>
    </source>
</evidence>
<name>K6X4D1_9ALTE</name>
<dbReference type="RefSeq" id="WP_008845284.1">
    <property type="nucleotide sequence ID" value="NZ_BAEN01000056.1"/>
</dbReference>
<organism evidence="9 10">
    <name type="scientific">Aliiglaciecola lipolytica E3</name>
    <dbReference type="NCBI Taxonomy" id="1127673"/>
    <lineage>
        <taxon>Bacteria</taxon>
        <taxon>Pseudomonadati</taxon>
        <taxon>Pseudomonadota</taxon>
        <taxon>Gammaproteobacteria</taxon>
        <taxon>Alteromonadales</taxon>
        <taxon>Alteromonadaceae</taxon>
        <taxon>Aliiglaciecola</taxon>
    </lineage>
</organism>
<feature type="domain" description="Cytochrome c" evidence="8">
    <location>
        <begin position="52"/>
        <end position="132"/>
    </location>
</feature>
<dbReference type="Pfam" id="PF13442">
    <property type="entry name" value="Cytochrome_CBB3"/>
    <property type="match status" value="1"/>
</dbReference>
<dbReference type="GO" id="GO:0005506">
    <property type="term" value="F:iron ion binding"/>
    <property type="evidence" value="ECO:0007669"/>
    <property type="project" value="InterPro"/>
</dbReference>
<dbReference type="PROSITE" id="PS51007">
    <property type="entry name" value="CYTC"/>
    <property type="match status" value="1"/>
</dbReference>
<dbReference type="SUPFAM" id="SSF46626">
    <property type="entry name" value="Cytochrome c"/>
    <property type="match status" value="1"/>
</dbReference>
<evidence type="ECO:0000256" key="2">
    <source>
        <dbReference type="ARBA" id="ARBA00022617"/>
    </source>
</evidence>
<evidence type="ECO:0000256" key="5">
    <source>
        <dbReference type="ARBA" id="ARBA00023004"/>
    </source>
</evidence>
<evidence type="ECO:0000259" key="8">
    <source>
        <dbReference type="PROSITE" id="PS51007"/>
    </source>
</evidence>
<feature type="chain" id="PRO_5003896381" evidence="7">
    <location>
        <begin position="22"/>
        <end position="132"/>
    </location>
</feature>
<dbReference type="InterPro" id="IPR036909">
    <property type="entry name" value="Cyt_c-like_dom_sf"/>
</dbReference>
<dbReference type="InterPro" id="IPR002323">
    <property type="entry name" value="Cyt_CIE"/>
</dbReference>
<keyword evidence="2 6" id="KW-0349">Heme</keyword>
<dbReference type="InterPro" id="IPR009056">
    <property type="entry name" value="Cyt_c-like_dom"/>
</dbReference>
<dbReference type="PANTHER" id="PTHR40942">
    <property type="match status" value="1"/>
</dbReference>
<evidence type="ECO:0000256" key="4">
    <source>
        <dbReference type="ARBA" id="ARBA00022982"/>
    </source>
</evidence>
<dbReference type="STRING" id="1127673.GLIP_2858"/>
<sequence length="132" mass="13749">MKLKALLSVLVGSLLMFAVQAQDMSEEDIKSRIEPVGSVHVAGAKADTGAAAGPRSGEDIYNASCFACHASGVLNAPKLHNAADWAPRLEKGFDEVLSNALNGIGSMPPRGTCGDCSDDDIKAAIDYMIEGI</sequence>
<keyword evidence="5 6" id="KW-0408">Iron</keyword>
<keyword evidence="7" id="KW-0732">Signal</keyword>
<dbReference type="PRINTS" id="PR00607">
    <property type="entry name" value="CYTCHROMECIE"/>
</dbReference>
<dbReference type="GO" id="GO:0020037">
    <property type="term" value="F:heme binding"/>
    <property type="evidence" value="ECO:0007669"/>
    <property type="project" value="InterPro"/>
</dbReference>
<feature type="signal peptide" evidence="7">
    <location>
        <begin position="1"/>
        <end position="21"/>
    </location>
</feature>
<dbReference type="OrthoDB" id="9814708at2"/>
<protein>
    <submittedName>
        <fullName evidence="9">Cytochrome c5</fullName>
    </submittedName>
</protein>
<dbReference type="EMBL" id="BAEN01000056">
    <property type="protein sequence ID" value="GAC15479.1"/>
    <property type="molecule type" value="Genomic_DNA"/>
</dbReference>
<evidence type="ECO:0000313" key="10">
    <source>
        <dbReference type="Proteomes" id="UP000006334"/>
    </source>
</evidence>
<dbReference type="AlphaFoldDB" id="K6X4D1"/>
<comment type="caution">
    <text evidence="9">The sequence shown here is derived from an EMBL/GenBank/DDBJ whole genome shotgun (WGS) entry which is preliminary data.</text>
</comment>
<dbReference type="eggNOG" id="COG3245">
    <property type="taxonomic scope" value="Bacteria"/>
</dbReference>
<reference evidence="9 10" key="1">
    <citation type="journal article" date="2017" name="Antonie Van Leeuwenhoek">
        <title>Rhizobium rhizosphaerae sp. nov., a novel species isolated from rice rhizosphere.</title>
        <authorList>
            <person name="Zhao J.J."/>
            <person name="Zhang J."/>
            <person name="Zhang R.J."/>
            <person name="Zhang C.W."/>
            <person name="Yin H.Q."/>
            <person name="Zhang X.X."/>
        </authorList>
    </citation>
    <scope>NUCLEOTIDE SEQUENCE [LARGE SCALE GENOMIC DNA]</scope>
    <source>
        <strain evidence="9 10">E3</strain>
    </source>
</reference>
<dbReference type="PANTHER" id="PTHR40942:SF4">
    <property type="entry name" value="CYTOCHROME C5"/>
    <property type="match status" value="1"/>
</dbReference>
<evidence type="ECO:0000256" key="7">
    <source>
        <dbReference type="SAM" id="SignalP"/>
    </source>
</evidence>
<keyword evidence="3 6" id="KW-0479">Metal-binding</keyword>
<keyword evidence="10" id="KW-1185">Reference proteome</keyword>
<evidence type="ECO:0000313" key="9">
    <source>
        <dbReference type="EMBL" id="GAC15479.1"/>
    </source>
</evidence>
<dbReference type="GO" id="GO:0009055">
    <property type="term" value="F:electron transfer activity"/>
    <property type="evidence" value="ECO:0007669"/>
    <property type="project" value="InterPro"/>
</dbReference>
<proteinExistence type="predicted"/>
<gene>
    <name evidence="9" type="ORF">GLIP_2858</name>
</gene>